<protein>
    <submittedName>
        <fullName evidence="3">Uncharacterized protein</fullName>
    </submittedName>
</protein>
<feature type="signal peptide" evidence="2">
    <location>
        <begin position="1"/>
        <end position="15"/>
    </location>
</feature>
<keyword evidence="1" id="KW-0812">Transmembrane</keyword>
<dbReference type="AlphaFoldDB" id="A0A8J5XEJ8"/>
<dbReference type="EMBL" id="JAGTXO010000010">
    <property type="protein sequence ID" value="KAG8465498.1"/>
    <property type="molecule type" value="Genomic_DNA"/>
</dbReference>
<keyword evidence="2" id="KW-0732">Signal</keyword>
<gene>
    <name evidence="3" type="ORF">KFE25_002805</name>
</gene>
<reference evidence="3" key="1">
    <citation type="submission" date="2021-05" db="EMBL/GenBank/DDBJ databases">
        <title>The genome of the haptophyte Pavlova lutheri (Diacronema luteri, Pavlovales) - a model for lipid biosynthesis in eukaryotic algae.</title>
        <authorList>
            <person name="Hulatt C.J."/>
            <person name="Posewitz M.C."/>
        </authorList>
    </citation>
    <scope>NUCLEOTIDE SEQUENCE</scope>
    <source>
        <strain evidence="3">NIVA-4/92</strain>
    </source>
</reference>
<comment type="caution">
    <text evidence="3">The sequence shown here is derived from an EMBL/GenBank/DDBJ whole genome shotgun (WGS) entry which is preliminary data.</text>
</comment>
<feature type="transmembrane region" description="Helical" evidence="1">
    <location>
        <begin position="744"/>
        <end position="766"/>
    </location>
</feature>
<name>A0A8J5XEJ8_DIALT</name>
<sequence>MEVRWLVVILSVVRAVVPPPPKTAGAAASIAVATHAPLSLIVTPESFVEGDINTYAVYNGSHTRAYDPTTPRAVVHARSEVVAFLMQVAAGPPLVHGRITVSSSDARACAVQIEGPALKARKIAKQARRMFVKLDCLGTTMTWATITVTIDVRVNGAYVPVSFGFKKKCAGDAPVPGFDVTLGAVGDVDGGRSSSMRIVHNGETQGAYLPDDPSARITYDTTDVHTYIAMANSSAVTSHAFGAPVVERSHPWCRVLLSGPASRGGVASATLLLLVFKFDCSSSGTAKVTVTLPLAGTPDGVKFAFLKECRAGEIPGFDVTLSSYEPGVRASYAVKNGEATSAYHEPRGAELPLAVVREAQSKTSFYLQMSTFSSVEFEPPIVRSSDAFCLVSAAGDAASGGWVDDISSQLIVNFNCIDSGTAVVTVTVPLQMAERLVNASFAFRKECRWTSTPGFDVTLGAWIKSEGGTYAVRNGAATPAFSLWDPKAVVRARQYSSIFYLQMSTHDEQDFEWPTVESSDPMVKVTLGGPASKGGTARAGADKPLALVARYDCMKTGSAVVTVTIPLGPWNEAAFSFQKECHVGEIPGFDVTLGAWVPGDHHSYAIKNGAPTDAYDASAHEAIIRAGTPSYTFYLMNSGESALTIDVPSIEVQNPAVSVNVSGDALTPGPLDSQAKSLVLDFNCAARAKTDVIVYLRVSAGTVAFGFRKDCKPLTVRNQVADTPHEVRREAERITSRDGASSRLGSLVLGIAIGLALSIFISRIFASPQSKGYQRAKASE</sequence>
<dbReference type="Proteomes" id="UP000751190">
    <property type="component" value="Unassembled WGS sequence"/>
</dbReference>
<evidence type="ECO:0000313" key="3">
    <source>
        <dbReference type="EMBL" id="KAG8465498.1"/>
    </source>
</evidence>
<keyword evidence="1" id="KW-1133">Transmembrane helix</keyword>
<accession>A0A8J5XEJ8</accession>
<feature type="chain" id="PRO_5035159888" evidence="2">
    <location>
        <begin position="16"/>
        <end position="780"/>
    </location>
</feature>
<keyword evidence="1" id="KW-0472">Membrane</keyword>
<evidence type="ECO:0000256" key="1">
    <source>
        <dbReference type="SAM" id="Phobius"/>
    </source>
</evidence>
<proteinExistence type="predicted"/>
<dbReference type="OrthoDB" id="10556429at2759"/>
<keyword evidence="4" id="KW-1185">Reference proteome</keyword>
<evidence type="ECO:0000313" key="4">
    <source>
        <dbReference type="Proteomes" id="UP000751190"/>
    </source>
</evidence>
<organism evidence="3 4">
    <name type="scientific">Diacronema lutheri</name>
    <name type="common">Unicellular marine alga</name>
    <name type="synonym">Monochrysis lutheri</name>
    <dbReference type="NCBI Taxonomy" id="2081491"/>
    <lineage>
        <taxon>Eukaryota</taxon>
        <taxon>Haptista</taxon>
        <taxon>Haptophyta</taxon>
        <taxon>Pavlovophyceae</taxon>
        <taxon>Pavlovales</taxon>
        <taxon>Pavlovaceae</taxon>
        <taxon>Diacronema</taxon>
    </lineage>
</organism>
<evidence type="ECO:0000256" key="2">
    <source>
        <dbReference type="SAM" id="SignalP"/>
    </source>
</evidence>